<dbReference type="GO" id="GO:0006351">
    <property type="term" value="P:DNA-templated transcription"/>
    <property type="evidence" value="ECO:0007669"/>
    <property type="project" value="InterPro"/>
</dbReference>
<evidence type="ECO:0000256" key="2">
    <source>
        <dbReference type="ARBA" id="ARBA00022679"/>
    </source>
</evidence>
<keyword evidence="3 6" id="KW-0949">S-adenosyl-L-methionine</keyword>
<dbReference type="GO" id="GO:0008173">
    <property type="term" value="F:RNA methyltransferase activity"/>
    <property type="evidence" value="ECO:0007669"/>
    <property type="project" value="InterPro"/>
</dbReference>
<dbReference type="PANTHER" id="PTHR22807">
    <property type="entry name" value="NOP2 YEAST -RELATED NOL1/NOP2/FMU SUN DOMAIN-CONTAINING"/>
    <property type="match status" value="1"/>
</dbReference>
<keyword evidence="2 6" id="KW-0808">Transferase</keyword>
<proteinExistence type="inferred from homology"/>
<dbReference type="SUPFAM" id="SSF53335">
    <property type="entry name" value="S-adenosyl-L-methionine-dependent methyltransferases"/>
    <property type="match status" value="1"/>
</dbReference>
<dbReference type="InterPro" id="IPR029063">
    <property type="entry name" value="SAM-dependent_MTases_sf"/>
</dbReference>
<evidence type="ECO:0000259" key="7">
    <source>
        <dbReference type="PROSITE" id="PS51686"/>
    </source>
</evidence>
<dbReference type="GO" id="GO:0000166">
    <property type="term" value="F:nucleotide binding"/>
    <property type="evidence" value="ECO:0007669"/>
    <property type="project" value="UniProtKB-KW"/>
</dbReference>
<dbReference type="AlphaFoldDB" id="A0A9P1G7E5"/>
<accession>A0A9P1G7E5</accession>
<keyword evidence="11" id="KW-1185">Reference proteome</keyword>
<dbReference type="InterPro" id="IPR049560">
    <property type="entry name" value="MeTrfase_RsmB-F_NOP2_cat"/>
</dbReference>
<keyword evidence="4" id="KW-0547">Nucleotide-binding</keyword>
<feature type="binding site" evidence="6">
    <location>
        <position position="1111"/>
    </location>
    <ligand>
        <name>S-adenosyl-L-methionine</name>
        <dbReference type="ChEBI" id="CHEBI:59789"/>
    </ligand>
</feature>
<protein>
    <submittedName>
        <fullName evidence="10">28S rRNA (Cytosine-C(5))-methyltransferase (NOL1-related protein) (NOL1R) (NOL1/NOP2/Sun domain family member 5) (Williams-Beuren syndrome chromosomal region 20A protein)</fullName>
    </submittedName>
</protein>
<dbReference type="PRINTS" id="PR02008">
    <property type="entry name" value="RCMTFAMILY"/>
</dbReference>
<dbReference type="Pfam" id="PF02123">
    <property type="entry name" value="RdRP_4"/>
    <property type="match status" value="1"/>
</dbReference>
<dbReference type="PANTHER" id="PTHR22807:SF16">
    <property type="entry name" value="SAM-DEPENDENT MTASE RSMB_NOP-TYPE DOMAIN-CONTAINING PROTEIN"/>
    <property type="match status" value="1"/>
</dbReference>
<evidence type="ECO:0000256" key="6">
    <source>
        <dbReference type="PROSITE-ProRule" id="PRU01023"/>
    </source>
</evidence>
<comment type="caution">
    <text evidence="8">The sequence shown here is derived from an EMBL/GenBank/DDBJ whole genome shotgun (WGS) entry which is preliminary data.</text>
</comment>
<keyword evidence="5 6" id="KW-0694">RNA-binding</keyword>
<evidence type="ECO:0000313" key="11">
    <source>
        <dbReference type="Proteomes" id="UP001152797"/>
    </source>
</evidence>
<dbReference type="GO" id="GO:0003723">
    <property type="term" value="F:RNA binding"/>
    <property type="evidence" value="ECO:0007669"/>
    <property type="project" value="UniProtKB-UniRule"/>
</dbReference>
<dbReference type="CDD" id="cd02440">
    <property type="entry name" value="AdoMet_MTases"/>
    <property type="match status" value="1"/>
</dbReference>
<sequence length="1267" mass="142411">MAEGESEGDKAADQVPGSLPEEFLQFLDANGVPKEVFTGAIRQEIPRYVRVNPRVLRLWAATCSCVPLLTFTRILDLMICERCNPLQAHDVVICEDASWAAALILYFASGCEGLDAVWSYMEERRMLQMERLSFLAYTKELTTLVHKFGKPPVGMLKFDDDDRQQVRAYYAWQYLHVLVGRGNFSDEREEEVADRQKDLPGKRAFDVAKQKWTEAQYQTDMDDVADRLRENVVRAGYGTKLLTFDAFWQELWCIGTQGFAAQSKFMLNITRKLNGQKAATSSKRYMIRLTKKGAISLLSKAELRKRLEEDGICSSTGSLKYEEEAVRTLFAGDVVHYLISAWATAKLEESMYRGSSIVTDLGLQAIDELKFMLRMSEHMHRRTWAFAYDFRNFNAQHSKQDMKRYYQLLKEAGTQIDHNYDWIRAMDGLLESVDNTCRRATGDKKFVRALSGLLFGIRATQGINTSMNISYMDVINRCIDRIIRSTFTLDSKSHGDDVNALIDSWLCGILMFYCAQEIGYVAQDLKVTLEAGRTQYLRIAYGRDRSLNGYLARAIARFTSTEWKPRYRSLLADRLGELNAQISLLRRRGMCQEMANATFDVMRQFYGGEGSGLPGYVKLSDALAHSCVESNGAGILHTEDDEEPIYLIAECMPRAPITQPTGEVLRVISSMPKKAIYRYWHLLAENFPDINGLHTEKTRDREVAREHIGDCMAQLPKHLQHADRMSRNEAFRNWVHKWEKAYKTAYDAQNVKRSIDPRSLSLAKQFATEDVEILEVIAHGHDLDFSTRSQYERLTGAIERKGIRITTFVTTAIKRAAVTNRIKYVMPFIDGDFGGYSEPAVLKLVLDGIQFNQMAGKMLPAQFLSVIRNRAIYNFEIISRDLDLMRAFVYAYEVYMYRNFMARPLFQRGPFADLSPAERQKAISQALQTEQSAVQLVQWLRAGEVTDHRYMEVYACPASSNLSRTEAYRNGSLYGVDAASVFAVCCLQPRPKDHILDLCCAPGAKLCTLSDAVGSDGTVTGVDVAEQRLAACRTVLRKYGISNVKLSLGDGTTWRPNTAEWRGQRGRKRRFEEKAKAISAGRDATAAATADTANTADRADTNETYDRVLVDAECGSSDLKFEVIQSGRVPWIRQEGLFDLQLGLLSNGFALLKEGGYLVYATCSLCQRQNEDVVDSLLKQNPSAALSALPLPLCAANLREPSSSAPARPSLLEAGGPKGGGQYCTARFDPVTSGTSGLFIARLQKLKAVEQISKAESPGPAVAPHCR</sequence>
<feature type="binding site" evidence="6">
    <location>
        <position position="1023"/>
    </location>
    <ligand>
        <name>S-adenosyl-L-methionine</name>
        <dbReference type="ChEBI" id="CHEBI:59789"/>
    </ligand>
</feature>
<evidence type="ECO:0000256" key="1">
    <source>
        <dbReference type="ARBA" id="ARBA00022603"/>
    </source>
</evidence>
<dbReference type="PROSITE" id="PS51686">
    <property type="entry name" value="SAM_MT_RSMB_NOP"/>
    <property type="match status" value="1"/>
</dbReference>
<feature type="active site" description="Nucleophile" evidence="6">
    <location>
        <position position="1163"/>
    </location>
</feature>
<dbReference type="Pfam" id="PF01189">
    <property type="entry name" value="Methyltr_RsmB-F"/>
    <property type="match status" value="2"/>
</dbReference>
<evidence type="ECO:0000313" key="9">
    <source>
        <dbReference type="EMBL" id="CAL1155801.1"/>
    </source>
</evidence>
<evidence type="ECO:0000256" key="5">
    <source>
        <dbReference type="ARBA" id="ARBA00022884"/>
    </source>
</evidence>
<dbReference type="EMBL" id="CAMXCT030003101">
    <property type="protein sequence ID" value="CAL4789738.1"/>
    <property type="molecule type" value="Genomic_DNA"/>
</dbReference>
<comment type="similarity">
    <text evidence="6">Belongs to the class I-like SAM-binding methyltransferase superfamily. RsmB/NOP family.</text>
</comment>
<keyword evidence="1 6" id="KW-0489">Methyltransferase</keyword>
<reference evidence="9" key="2">
    <citation type="submission" date="2024-04" db="EMBL/GenBank/DDBJ databases">
        <authorList>
            <person name="Chen Y."/>
            <person name="Shah S."/>
            <person name="Dougan E. K."/>
            <person name="Thang M."/>
            <person name="Chan C."/>
        </authorList>
    </citation>
    <scope>NUCLEOTIDE SEQUENCE [LARGE SCALE GENOMIC DNA]</scope>
</reference>
<dbReference type="OrthoDB" id="427002at2759"/>
<evidence type="ECO:0000313" key="8">
    <source>
        <dbReference type="EMBL" id="CAI4002426.1"/>
    </source>
</evidence>
<organism evidence="8">
    <name type="scientific">Cladocopium goreaui</name>
    <dbReference type="NCBI Taxonomy" id="2562237"/>
    <lineage>
        <taxon>Eukaryota</taxon>
        <taxon>Sar</taxon>
        <taxon>Alveolata</taxon>
        <taxon>Dinophyceae</taxon>
        <taxon>Suessiales</taxon>
        <taxon>Symbiodiniaceae</taxon>
        <taxon>Cladocopium</taxon>
    </lineage>
</organism>
<dbReference type="EMBL" id="CAMXCT020003101">
    <property type="protein sequence ID" value="CAL1155801.1"/>
    <property type="molecule type" value="Genomic_DNA"/>
</dbReference>
<dbReference type="InterPro" id="IPR001795">
    <property type="entry name" value="RNA-dir_pol_luteovirus"/>
</dbReference>
<feature type="domain" description="SAM-dependent MTase RsmB/NOP-type" evidence="7">
    <location>
        <begin position="895"/>
        <end position="1246"/>
    </location>
</feature>
<evidence type="ECO:0000256" key="4">
    <source>
        <dbReference type="ARBA" id="ARBA00022741"/>
    </source>
</evidence>
<reference evidence="8" key="1">
    <citation type="submission" date="2022-10" db="EMBL/GenBank/DDBJ databases">
        <authorList>
            <person name="Chen Y."/>
            <person name="Dougan E. K."/>
            <person name="Chan C."/>
            <person name="Rhodes N."/>
            <person name="Thang M."/>
        </authorList>
    </citation>
    <scope>NUCLEOTIDE SEQUENCE</scope>
</reference>
<comment type="caution">
    <text evidence="6">Lacks conserved residue(s) required for the propagation of feature annotation.</text>
</comment>
<dbReference type="EMBL" id="CAMXCT010003101">
    <property type="protein sequence ID" value="CAI4002426.1"/>
    <property type="molecule type" value="Genomic_DNA"/>
</dbReference>
<name>A0A9P1G7E5_9DINO</name>
<feature type="binding site" evidence="6">
    <location>
        <position position="1050"/>
    </location>
    <ligand>
        <name>S-adenosyl-L-methionine</name>
        <dbReference type="ChEBI" id="CHEBI:59789"/>
    </ligand>
</feature>
<dbReference type="Gene3D" id="3.40.50.150">
    <property type="entry name" value="Vaccinia Virus protein VP39"/>
    <property type="match status" value="1"/>
</dbReference>
<dbReference type="Proteomes" id="UP001152797">
    <property type="component" value="Unassembled WGS sequence"/>
</dbReference>
<gene>
    <name evidence="8" type="ORF">C1SCF055_LOCUS28381</name>
</gene>
<evidence type="ECO:0000256" key="3">
    <source>
        <dbReference type="ARBA" id="ARBA00022691"/>
    </source>
</evidence>
<dbReference type="SUPFAM" id="SSF56672">
    <property type="entry name" value="DNA/RNA polymerases"/>
    <property type="match status" value="1"/>
</dbReference>
<dbReference type="InterPro" id="IPR023267">
    <property type="entry name" value="RCMT"/>
</dbReference>
<dbReference type="GO" id="GO:0001510">
    <property type="term" value="P:RNA methylation"/>
    <property type="evidence" value="ECO:0007669"/>
    <property type="project" value="InterPro"/>
</dbReference>
<dbReference type="InterPro" id="IPR043502">
    <property type="entry name" value="DNA/RNA_pol_sf"/>
</dbReference>
<dbReference type="GO" id="GO:0003968">
    <property type="term" value="F:RNA-directed RNA polymerase activity"/>
    <property type="evidence" value="ECO:0007669"/>
    <property type="project" value="InterPro"/>
</dbReference>
<dbReference type="InterPro" id="IPR001678">
    <property type="entry name" value="MeTrfase_RsmB-F_NOP2_dom"/>
</dbReference>
<evidence type="ECO:0000313" key="10">
    <source>
        <dbReference type="EMBL" id="CAL4789738.1"/>
    </source>
</evidence>